<protein>
    <submittedName>
        <fullName evidence="1">Uncharacterized protein</fullName>
    </submittedName>
</protein>
<evidence type="ECO:0000313" key="1">
    <source>
        <dbReference type="EMBL" id="AIT11037.1"/>
    </source>
</evidence>
<dbReference type="STRING" id="758847.LSS_22845"/>
<dbReference type="EMBL" id="CP006694">
    <property type="protein sequence ID" value="AIT11037.1"/>
    <property type="molecule type" value="Genomic_DNA"/>
</dbReference>
<evidence type="ECO:0000313" key="2">
    <source>
        <dbReference type="Proteomes" id="UP000035800"/>
    </source>
</evidence>
<gene>
    <name evidence="1" type="ORF">LSS_22845</name>
</gene>
<accession>A0A097ESX5</accession>
<dbReference type="Proteomes" id="UP000035800">
    <property type="component" value="Chromosome I"/>
</dbReference>
<reference evidence="1 2" key="2">
    <citation type="journal article" date="2014" name="Emerg. Microbes Infect.">
        <title>Potential impact on kidney infection: a whole-genome analysis of Leptospira santarosai serovar Shermani.</title>
        <authorList>
            <person name="Chou L.F."/>
            <person name="Chen T.W."/>
            <person name="Ko Y.C."/>
            <person name="Pan M.J."/>
            <person name="Tian Y.C."/>
            <person name="Chiu C.H."/>
            <person name="Tang P."/>
            <person name="Hung C.C."/>
            <person name="Yang C.W."/>
        </authorList>
    </citation>
    <scope>NUCLEOTIDE SEQUENCE</scope>
    <source>
        <strain evidence="1 2">LT 821</strain>
    </source>
</reference>
<dbReference type="AlphaFoldDB" id="A0A097ESX5"/>
<proteinExistence type="predicted"/>
<organism evidence="1 2">
    <name type="scientific">Leptospira santarosai serovar Shermani str. LT 821</name>
    <dbReference type="NCBI Taxonomy" id="758847"/>
    <lineage>
        <taxon>Bacteria</taxon>
        <taxon>Pseudomonadati</taxon>
        <taxon>Spirochaetota</taxon>
        <taxon>Spirochaetia</taxon>
        <taxon>Leptospirales</taxon>
        <taxon>Leptospiraceae</taxon>
        <taxon>Leptospira</taxon>
    </lineage>
</organism>
<name>A0A097ESX5_9LEPT</name>
<sequence>MKSIQPAVAYAIGRFFYPKKIVGVPTNYISLQYVPKLTCRALL</sequence>
<reference evidence="1 2" key="1">
    <citation type="journal article" date="2012" name="Gene">
        <title>Sequence of Leptospira santarosai serovar Shermani genome and prediction of virulence-associated genes.</title>
        <authorList>
            <person name="Chou L.F."/>
            <person name="Chen Y.T."/>
            <person name="Lu C.W."/>
            <person name="Ko Y.C."/>
            <person name="Tang C.Y."/>
            <person name="Pan M.J."/>
            <person name="Tian Y.C."/>
            <person name="Chiu C.H."/>
            <person name="Hung C.C."/>
            <person name="Yang C.W."/>
        </authorList>
    </citation>
    <scope>NUCLEOTIDE SEQUENCE [LARGE SCALE GENOMIC DNA]</scope>
    <source>
        <strain evidence="1">LT 821</strain>
    </source>
</reference>
<dbReference type="KEGG" id="lst:LSS_22845"/>